<dbReference type="PATRIC" id="fig|1423772.3.peg.1041"/>
<name>A0A0R2B299_9LACO</name>
<proteinExistence type="predicted"/>
<sequence>MEISGKTPGYYSTEDLYYIRDFWFGWEGTIKNDGYIEIDDVNRLICERLIKEEAEKIKRAITSDMKVIELPKGTEVPTYKNPYKKLDVY</sequence>
<dbReference type="EMBL" id="AYYN01000140">
    <property type="protein sequence ID" value="KRM73694.1"/>
    <property type="molecule type" value="Genomic_DNA"/>
</dbReference>
<reference evidence="1 2" key="1">
    <citation type="journal article" date="2015" name="Genome Announc.">
        <title>Expanding the biotechnology potential of lactobacilli through comparative genomics of 213 strains and associated genera.</title>
        <authorList>
            <person name="Sun Z."/>
            <person name="Harris H.M."/>
            <person name="McCann A."/>
            <person name="Guo C."/>
            <person name="Argimon S."/>
            <person name="Zhang W."/>
            <person name="Yang X."/>
            <person name="Jeffery I.B."/>
            <person name="Cooney J.C."/>
            <person name="Kagawa T.F."/>
            <person name="Liu W."/>
            <person name="Song Y."/>
            <person name="Salvetti E."/>
            <person name="Wrobel A."/>
            <person name="Rasinkangas P."/>
            <person name="Parkhill J."/>
            <person name="Rea M.C."/>
            <person name="O'Sullivan O."/>
            <person name="Ritari J."/>
            <person name="Douillard F.P."/>
            <person name="Paul Ross R."/>
            <person name="Yang R."/>
            <person name="Briner A.E."/>
            <person name="Felis G.E."/>
            <person name="de Vos W.M."/>
            <person name="Barrangou R."/>
            <person name="Klaenhammer T.R."/>
            <person name="Caufield P.W."/>
            <person name="Cui Y."/>
            <person name="Zhang H."/>
            <person name="O'Toole P.W."/>
        </authorList>
    </citation>
    <scope>NUCLEOTIDE SEQUENCE [LARGE SCALE GENOMIC DNA]</scope>
    <source>
        <strain evidence="1 2">DSM 20452</strain>
    </source>
</reference>
<evidence type="ECO:0000313" key="1">
    <source>
        <dbReference type="EMBL" id="KRM73694.1"/>
    </source>
</evidence>
<comment type="caution">
    <text evidence="1">The sequence shown here is derived from an EMBL/GenBank/DDBJ whole genome shotgun (WGS) entry which is preliminary data.</text>
</comment>
<gene>
    <name evidence="1" type="ORF">FC48_GL000967</name>
</gene>
<accession>A0A0R2B299</accession>
<dbReference type="Proteomes" id="UP000051612">
    <property type="component" value="Unassembled WGS sequence"/>
</dbReference>
<evidence type="ECO:0000313" key="2">
    <source>
        <dbReference type="Proteomes" id="UP000051612"/>
    </source>
</evidence>
<protein>
    <submittedName>
        <fullName evidence="1">Uncharacterized protein</fullName>
    </submittedName>
</protein>
<dbReference type="AlphaFoldDB" id="A0A0R2B299"/>
<organism evidence="1 2">
    <name type="scientific">Ligilactobacillus murinus DSM 20452 = NBRC 14221</name>
    <dbReference type="NCBI Taxonomy" id="1423772"/>
    <lineage>
        <taxon>Bacteria</taxon>
        <taxon>Bacillati</taxon>
        <taxon>Bacillota</taxon>
        <taxon>Bacilli</taxon>
        <taxon>Lactobacillales</taxon>
        <taxon>Lactobacillaceae</taxon>
        <taxon>Ligilactobacillus</taxon>
    </lineage>
</organism>